<accession>A0A382T8V0</accession>
<dbReference type="EMBL" id="UINC01134566">
    <property type="protein sequence ID" value="SVD18185.1"/>
    <property type="molecule type" value="Genomic_DNA"/>
</dbReference>
<evidence type="ECO:0000313" key="1">
    <source>
        <dbReference type="EMBL" id="SVD18185.1"/>
    </source>
</evidence>
<proteinExistence type="predicted"/>
<dbReference type="AlphaFoldDB" id="A0A382T8V0"/>
<dbReference type="Gene3D" id="3.40.980.10">
    <property type="entry name" value="MoaB/Mog-like domain"/>
    <property type="match status" value="1"/>
</dbReference>
<evidence type="ECO:0008006" key="2">
    <source>
        <dbReference type="Google" id="ProtNLM"/>
    </source>
</evidence>
<organism evidence="1">
    <name type="scientific">marine metagenome</name>
    <dbReference type="NCBI Taxonomy" id="408172"/>
    <lineage>
        <taxon>unclassified sequences</taxon>
        <taxon>metagenomes</taxon>
        <taxon>ecological metagenomes</taxon>
    </lineage>
</organism>
<reference evidence="1" key="1">
    <citation type="submission" date="2018-05" db="EMBL/GenBank/DDBJ databases">
        <authorList>
            <person name="Lanie J.A."/>
            <person name="Ng W.-L."/>
            <person name="Kazmierczak K.M."/>
            <person name="Andrzejewski T.M."/>
            <person name="Davidsen T.M."/>
            <person name="Wayne K.J."/>
            <person name="Tettelin H."/>
            <person name="Glass J.I."/>
            <person name="Rusch D."/>
            <person name="Podicherti R."/>
            <person name="Tsui H.-C.T."/>
            <person name="Winkler M.E."/>
        </authorList>
    </citation>
    <scope>NUCLEOTIDE SEQUENCE</scope>
</reference>
<name>A0A382T8V0_9ZZZZ</name>
<dbReference type="SUPFAM" id="SSF53218">
    <property type="entry name" value="Molybdenum cofactor biosynthesis proteins"/>
    <property type="match status" value="1"/>
</dbReference>
<feature type="non-terminal residue" evidence="1">
    <location>
        <position position="1"/>
    </location>
</feature>
<protein>
    <recommendedName>
        <fullName evidence="2">MoaB/Mog domain-containing protein</fullName>
    </recommendedName>
</protein>
<sequence>IVNLPGRPEGVRECLELLLPLLPHAIETLQGPTQQHPQDQEKK</sequence>
<dbReference type="InterPro" id="IPR036425">
    <property type="entry name" value="MoaB/Mog-like_dom_sf"/>
</dbReference>
<gene>
    <name evidence="1" type="ORF">METZ01_LOCUS371039</name>
</gene>